<evidence type="ECO:0000256" key="1">
    <source>
        <dbReference type="ARBA" id="ARBA00007692"/>
    </source>
</evidence>
<dbReference type="GO" id="GO:0006353">
    <property type="term" value="P:DNA-templated transcription termination"/>
    <property type="evidence" value="ECO:0007669"/>
    <property type="project" value="UniProtKB-KW"/>
</dbReference>
<comment type="similarity">
    <text evidence="1">Belongs to the mTERF family.</text>
</comment>
<dbReference type="GO" id="GO:0003676">
    <property type="term" value="F:nucleic acid binding"/>
    <property type="evidence" value="ECO:0007669"/>
    <property type="project" value="InterPro"/>
</dbReference>
<sequence length="315" mass="35790">MEDLFLFYPSSTLRHLSKFPFLVPRTPKPSQNAPRPRPSLPTRGLSLSVPSLVSLPEKPPKFSSLSPAAEKLVFLESLGIDPFSYRPILSIPLSDLKSTVDFLLSLSFSSPEIRRIAGMCPEILASSPSDLAHAITFLLREAGVSGSDLRHVINRRPRLLVSSVAGRLRPTLYFLQMLGISHVTRHTDLLSCSVEEKLIPRLEFLERSGFSSREARAMVRRFPQLFCYSIEENLRPKLRFLLEKMERGLEEVREFPQYFSFSLEKRIRPRHIACVEKKVVLMLPALLRPKDEEFASRLEVCVSSSPPMRCSPLCQ</sequence>
<keyword evidence="2" id="KW-0804">Transcription</keyword>
<evidence type="ECO:0000256" key="2">
    <source>
        <dbReference type="ARBA" id="ARBA00022472"/>
    </source>
</evidence>
<dbReference type="Proteomes" id="UP001515500">
    <property type="component" value="Chromosome 14"/>
</dbReference>
<evidence type="ECO:0000313" key="4">
    <source>
        <dbReference type="Proteomes" id="UP001515500"/>
    </source>
</evidence>
<dbReference type="GeneID" id="120275261"/>
<dbReference type="PANTHER" id="PTHR13068:SF46">
    <property type="entry name" value="OS03G0360600 PROTEIN"/>
    <property type="match status" value="1"/>
</dbReference>
<accession>A0AB40CDQ3</accession>
<dbReference type="SMART" id="SM00733">
    <property type="entry name" value="Mterf"/>
    <property type="match status" value="6"/>
</dbReference>
<evidence type="ECO:0000256" key="3">
    <source>
        <dbReference type="ARBA" id="ARBA00022946"/>
    </source>
</evidence>
<keyword evidence="4" id="KW-1185">Reference proteome</keyword>
<dbReference type="PANTHER" id="PTHR13068">
    <property type="entry name" value="CGI-12 PROTEIN-RELATED"/>
    <property type="match status" value="1"/>
</dbReference>
<evidence type="ECO:0000313" key="5">
    <source>
        <dbReference type="RefSeq" id="XP_039137717.1"/>
    </source>
</evidence>
<keyword evidence="3" id="KW-0809">Transit peptide</keyword>
<reference evidence="5" key="1">
    <citation type="submission" date="2025-08" db="UniProtKB">
        <authorList>
            <consortium name="RefSeq"/>
        </authorList>
    </citation>
    <scope>IDENTIFICATION</scope>
</reference>
<dbReference type="InterPro" id="IPR003690">
    <property type="entry name" value="MTERF"/>
</dbReference>
<keyword evidence="2" id="KW-0806">Transcription termination</keyword>
<protein>
    <submittedName>
        <fullName evidence="5">Transcription termination factor MTEF1, chloroplastic-like</fullName>
    </submittedName>
</protein>
<dbReference type="AlphaFoldDB" id="A0AB40CDQ3"/>
<name>A0AB40CDQ3_DIOCR</name>
<organism evidence="4 5">
    <name type="scientific">Dioscorea cayennensis subsp. rotundata</name>
    <name type="common">White Guinea yam</name>
    <name type="synonym">Dioscorea rotundata</name>
    <dbReference type="NCBI Taxonomy" id="55577"/>
    <lineage>
        <taxon>Eukaryota</taxon>
        <taxon>Viridiplantae</taxon>
        <taxon>Streptophyta</taxon>
        <taxon>Embryophyta</taxon>
        <taxon>Tracheophyta</taxon>
        <taxon>Spermatophyta</taxon>
        <taxon>Magnoliopsida</taxon>
        <taxon>Liliopsida</taxon>
        <taxon>Dioscoreales</taxon>
        <taxon>Dioscoreaceae</taxon>
        <taxon>Dioscorea</taxon>
    </lineage>
</organism>
<proteinExistence type="inferred from homology"/>
<dbReference type="Pfam" id="PF02536">
    <property type="entry name" value="mTERF"/>
    <property type="match status" value="1"/>
</dbReference>
<dbReference type="RefSeq" id="XP_039137717.1">
    <property type="nucleotide sequence ID" value="XM_039281783.1"/>
</dbReference>
<keyword evidence="2" id="KW-0805">Transcription regulation</keyword>
<dbReference type="Gene3D" id="1.25.70.10">
    <property type="entry name" value="Transcription termination factor 3, mitochondrial"/>
    <property type="match status" value="1"/>
</dbReference>
<gene>
    <name evidence="5" type="primary">LOC120275261</name>
</gene>
<dbReference type="InterPro" id="IPR038538">
    <property type="entry name" value="MTERF_sf"/>
</dbReference>